<dbReference type="AlphaFoldDB" id="A0A6N3AUE4"/>
<reference evidence="1" key="1">
    <citation type="submission" date="2019-11" db="EMBL/GenBank/DDBJ databases">
        <authorList>
            <person name="Feng L."/>
        </authorList>
    </citation>
    <scope>NUCLEOTIDE SEQUENCE</scope>
    <source>
        <strain evidence="1">PclaraLFYP37</strain>
    </source>
</reference>
<dbReference type="InterPro" id="IPR024623">
    <property type="entry name" value="YtxH"/>
</dbReference>
<accession>A0A6N3AUE4</accession>
<evidence type="ECO:0000313" key="1">
    <source>
        <dbReference type="EMBL" id="VYT95261.1"/>
    </source>
</evidence>
<protein>
    <submittedName>
        <fullName evidence="1">YtxH-like protein</fullName>
    </submittedName>
</protein>
<dbReference type="EMBL" id="CACRUT010000008">
    <property type="protein sequence ID" value="VYT95261.1"/>
    <property type="molecule type" value="Genomic_DNA"/>
</dbReference>
<name>A0A6N3AUE4_9BACT</name>
<gene>
    <name evidence="1" type="ORF">PCLFYP37_01557</name>
</gene>
<dbReference type="RefSeq" id="WP_008616782.1">
    <property type="nucleotide sequence ID" value="NZ_CABMOJ010000002.1"/>
</dbReference>
<dbReference type="GeneID" id="98397006"/>
<sequence>MKALSFLAAFIGGAAVGAAVGILFAPEKGTETRDKIAEALRKRGIKLNRKEMDSLVDEIADEIKSAEEV</sequence>
<organism evidence="1">
    <name type="scientific">Paraprevotella clara</name>
    <dbReference type="NCBI Taxonomy" id="454154"/>
    <lineage>
        <taxon>Bacteria</taxon>
        <taxon>Pseudomonadati</taxon>
        <taxon>Bacteroidota</taxon>
        <taxon>Bacteroidia</taxon>
        <taxon>Bacteroidales</taxon>
        <taxon>Prevotellaceae</taxon>
        <taxon>Paraprevotella</taxon>
    </lineage>
</organism>
<proteinExistence type="predicted"/>
<dbReference type="Pfam" id="PF12732">
    <property type="entry name" value="YtxH"/>
    <property type="match status" value="1"/>
</dbReference>